<dbReference type="Pfam" id="PF03749">
    <property type="entry name" value="SfsA"/>
    <property type="match status" value="1"/>
</dbReference>
<feature type="domain" description="Sugar fermentation stimulation protein C-terminal" evidence="2">
    <location>
        <begin position="83"/>
        <end position="221"/>
    </location>
</feature>
<dbReference type="InterPro" id="IPR041465">
    <property type="entry name" value="SfsA_N"/>
</dbReference>
<feature type="domain" description="SfsA N-terminal OB" evidence="3">
    <location>
        <begin position="13"/>
        <end position="78"/>
    </location>
</feature>
<comment type="similarity">
    <text evidence="1">Belongs to the SfsA family.</text>
</comment>
<evidence type="ECO:0000313" key="4">
    <source>
        <dbReference type="EMBL" id="MFC7332790.1"/>
    </source>
</evidence>
<keyword evidence="5" id="KW-1185">Reference proteome</keyword>
<organism evidence="4 5">
    <name type="scientific">Rhodocista pekingensis</name>
    <dbReference type="NCBI Taxonomy" id="201185"/>
    <lineage>
        <taxon>Bacteria</taxon>
        <taxon>Pseudomonadati</taxon>
        <taxon>Pseudomonadota</taxon>
        <taxon>Alphaproteobacteria</taxon>
        <taxon>Rhodospirillales</taxon>
        <taxon>Azospirillaceae</taxon>
        <taxon>Rhodocista</taxon>
    </lineage>
</organism>
<protein>
    <recommendedName>
        <fullName evidence="1">Sugar fermentation stimulation protein homolog</fullName>
    </recommendedName>
</protein>
<dbReference type="CDD" id="cd22359">
    <property type="entry name" value="SfsA-like_bacterial"/>
    <property type="match status" value="1"/>
</dbReference>
<accession>A0ABW2KUY9</accession>
<sequence>MRFPTPLIPATLVRRYKRFLADVLLPDGTAATAHVANSGTMLGIDAPGSPVWLSRSPNPARKLPYTLELVEADGTLVGCNTAHPNRIVAEAIVAGTVPALAGYATLRREVKYGRNSRIDILLEDPVRGSAYVEVKNVHLRRQDRLAEFPDCVTSRGAKHLEELAAMVAAGHRAVMVYLVQRADCDTFRIAADIDPAYAAGLRVALDRGVEALVLGCALTPDGIAIDRTLRLLA</sequence>
<dbReference type="EMBL" id="JBHTCM010000007">
    <property type="protein sequence ID" value="MFC7332790.1"/>
    <property type="molecule type" value="Genomic_DNA"/>
</dbReference>
<dbReference type="RefSeq" id="WP_377357455.1">
    <property type="nucleotide sequence ID" value="NZ_JBHTCM010000007.1"/>
</dbReference>
<dbReference type="HAMAP" id="MF_00095">
    <property type="entry name" value="SfsA"/>
    <property type="match status" value="1"/>
</dbReference>
<evidence type="ECO:0000259" key="3">
    <source>
        <dbReference type="Pfam" id="PF17746"/>
    </source>
</evidence>
<gene>
    <name evidence="1 4" type="primary">sfsA</name>
    <name evidence="4" type="ORF">ACFQPS_06415</name>
</gene>
<comment type="caution">
    <text evidence="4">The sequence shown here is derived from an EMBL/GenBank/DDBJ whole genome shotgun (WGS) entry which is preliminary data.</text>
</comment>
<dbReference type="PANTHER" id="PTHR30545:SF2">
    <property type="entry name" value="SUGAR FERMENTATION STIMULATION PROTEIN A"/>
    <property type="match status" value="1"/>
</dbReference>
<evidence type="ECO:0000259" key="2">
    <source>
        <dbReference type="Pfam" id="PF03749"/>
    </source>
</evidence>
<dbReference type="InterPro" id="IPR040452">
    <property type="entry name" value="SfsA_C"/>
</dbReference>
<dbReference type="NCBIfam" id="TIGR00230">
    <property type="entry name" value="sfsA"/>
    <property type="match status" value="1"/>
</dbReference>
<reference evidence="5" key="1">
    <citation type="journal article" date="2019" name="Int. J. Syst. Evol. Microbiol.">
        <title>The Global Catalogue of Microorganisms (GCM) 10K type strain sequencing project: providing services to taxonomists for standard genome sequencing and annotation.</title>
        <authorList>
            <consortium name="The Broad Institute Genomics Platform"/>
            <consortium name="The Broad Institute Genome Sequencing Center for Infectious Disease"/>
            <person name="Wu L."/>
            <person name="Ma J."/>
        </authorList>
    </citation>
    <scope>NUCLEOTIDE SEQUENCE [LARGE SCALE GENOMIC DNA]</scope>
    <source>
        <strain evidence="5">CGMCC 1.16275</strain>
    </source>
</reference>
<dbReference type="InterPro" id="IPR005224">
    <property type="entry name" value="SfsA"/>
</dbReference>
<dbReference type="Gene3D" id="2.40.50.580">
    <property type="match status" value="1"/>
</dbReference>
<evidence type="ECO:0000313" key="5">
    <source>
        <dbReference type="Proteomes" id="UP001596456"/>
    </source>
</evidence>
<dbReference type="PANTHER" id="PTHR30545">
    <property type="entry name" value="SUGAR FERMENTATION STIMULATION PROTEIN A"/>
    <property type="match status" value="1"/>
</dbReference>
<evidence type="ECO:0000256" key="1">
    <source>
        <dbReference type="HAMAP-Rule" id="MF_00095"/>
    </source>
</evidence>
<dbReference type="Gene3D" id="3.40.1350.60">
    <property type="match status" value="1"/>
</dbReference>
<dbReference type="Pfam" id="PF17746">
    <property type="entry name" value="SfsA_N"/>
    <property type="match status" value="1"/>
</dbReference>
<proteinExistence type="inferred from homology"/>
<dbReference type="Proteomes" id="UP001596456">
    <property type="component" value="Unassembled WGS sequence"/>
</dbReference>
<name>A0ABW2KUY9_9PROT</name>